<gene>
    <name evidence="10" type="ORF">GCM10011376_27900</name>
</gene>
<evidence type="ECO:0000256" key="1">
    <source>
        <dbReference type="ARBA" id="ARBA00004141"/>
    </source>
</evidence>
<dbReference type="NCBIfam" id="TIGR03025">
    <property type="entry name" value="EPS_sugtrans"/>
    <property type="match status" value="1"/>
</dbReference>
<feature type="transmembrane region" description="Helical" evidence="8">
    <location>
        <begin position="95"/>
        <end position="115"/>
    </location>
</feature>
<evidence type="ECO:0000256" key="4">
    <source>
        <dbReference type="ARBA" id="ARBA00022692"/>
    </source>
</evidence>
<feature type="transmembrane region" description="Helical" evidence="8">
    <location>
        <begin position="318"/>
        <end position="339"/>
    </location>
</feature>
<comment type="subcellular location">
    <subcellularLocation>
        <location evidence="1">Membrane</location>
        <topology evidence="1">Multi-pass membrane protein</topology>
    </subcellularLocation>
</comment>
<dbReference type="InterPro" id="IPR017475">
    <property type="entry name" value="EPS_sugar_tfrase"/>
</dbReference>
<sequence>MTQISLRTTGLDVEPVTAVPRPREAVVDGPTVLLPPRHPERADEQPTAAHGRKPASESPARARGRSLSVRSFVVDAVLAAGLAAAWAVSGTLPPGLAGAAALAWPVLLLATGHYRRGALGETRAGRVRAILGSGLRGSVLALAASPFLTTIDLIALAQLVAAFAVASGTHHLVAARRSRPRLVLAGHGPDLRTAMAELDTAGIHEVVAVCLTGGSQDSFADELPAYEGLESAVRAADDHQADALVVLPSARRTPVEMRRLHWALAGVGAELCVGTGLLDVEPQRTRLLSGAGLGVLHVSGPVLDGPRRFLKDVVERSVALLALLVALPLLAALALAIRIETPGAALFRQQRIGRNGVPFTMLKLRSMGVDAEAQRTALSDSNEKDAVLFKIQLDPRITPLGRVLRKYSLDELPQLWNVVRGDMSLVGPRPALPGEVARYDVDPRRRLVVKPGVTGLWQVSGRSDLSWEESVRLDLRYVDNWSLGLDLAILARTVRAVLGHRGAY</sequence>
<evidence type="ECO:0000313" key="11">
    <source>
        <dbReference type="Proteomes" id="UP000597341"/>
    </source>
</evidence>
<dbReference type="PANTHER" id="PTHR30576">
    <property type="entry name" value="COLANIC BIOSYNTHESIS UDP-GLUCOSE LIPID CARRIER TRANSFERASE"/>
    <property type="match status" value="1"/>
</dbReference>
<evidence type="ECO:0000256" key="2">
    <source>
        <dbReference type="ARBA" id="ARBA00006464"/>
    </source>
</evidence>
<evidence type="ECO:0000256" key="7">
    <source>
        <dbReference type="SAM" id="MobiDB-lite"/>
    </source>
</evidence>
<dbReference type="PANTHER" id="PTHR30576:SF10">
    <property type="entry name" value="SLL5057 PROTEIN"/>
    <property type="match status" value="1"/>
</dbReference>
<keyword evidence="11" id="KW-1185">Reference proteome</keyword>
<dbReference type="EMBL" id="BNAD01000008">
    <property type="protein sequence ID" value="GHE18180.1"/>
    <property type="molecule type" value="Genomic_DNA"/>
</dbReference>
<comment type="similarity">
    <text evidence="2">Belongs to the bacterial sugar transferase family.</text>
</comment>
<evidence type="ECO:0000313" key="10">
    <source>
        <dbReference type="EMBL" id="GHE18180.1"/>
    </source>
</evidence>
<keyword evidence="4 8" id="KW-0812">Transmembrane</keyword>
<accession>A0ABQ3HQN7</accession>
<protein>
    <recommendedName>
        <fullName evidence="9">Bacterial sugar transferase domain-containing protein</fullName>
    </recommendedName>
</protein>
<dbReference type="Proteomes" id="UP000597341">
    <property type="component" value="Unassembled WGS sequence"/>
</dbReference>
<feature type="transmembrane region" description="Helical" evidence="8">
    <location>
        <begin position="127"/>
        <end position="147"/>
    </location>
</feature>
<keyword evidence="3" id="KW-0808">Transferase</keyword>
<organism evidence="10 11">
    <name type="scientific">Nocardioides flavus</name>
    <name type="common">ex Wang et al. 2016</name>
    <dbReference type="NCBI Taxonomy" id="2058780"/>
    <lineage>
        <taxon>Bacteria</taxon>
        <taxon>Bacillati</taxon>
        <taxon>Actinomycetota</taxon>
        <taxon>Actinomycetes</taxon>
        <taxon>Propionibacteriales</taxon>
        <taxon>Nocardioidaceae</taxon>
        <taxon>Nocardioides</taxon>
    </lineage>
</organism>
<keyword evidence="5 8" id="KW-1133">Transmembrane helix</keyword>
<comment type="caution">
    <text evidence="10">The sequence shown here is derived from an EMBL/GenBank/DDBJ whole genome shotgun (WGS) entry which is preliminary data.</text>
</comment>
<dbReference type="RefSeq" id="WP_191280094.1">
    <property type="nucleotide sequence ID" value="NZ_BNAD01000008.1"/>
</dbReference>
<evidence type="ECO:0000256" key="3">
    <source>
        <dbReference type="ARBA" id="ARBA00022679"/>
    </source>
</evidence>
<evidence type="ECO:0000256" key="8">
    <source>
        <dbReference type="SAM" id="Phobius"/>
    </source>
</evidence>
<feature type="transmembrane region" description="Helical" evidence="8">
    <location>
        <begin position="153"/>
        <end position="173"/>
    </location>
</feature>
<reference evidence="11" key="1">
    <citation type="journal article" date="2019" name="Int. J. Syst. Evol. Microbiol.">
        <title>The Global Catalogue of Microorganisms (GCM) 10K type strain sequencing project: providing services to taxonomists for standard genome sequencing and annotation.</title>
        <authorList>
            <consortium name="The Broad Institute Genomics Platform"/>
            <consortium name="The Broad Institute Genome Sequencing Center for Infectious Disease"/>
            <person name="Wu L."/>
            <person name="Ma J."/>
        </authorList>
    </citation>
    <scope>NUCLEOTIDE SEQUENCE [LARGE SCALE GENOMIC DNA]</scope>
    <source>
        <strain evidence="11">CGMCC 1.12791</strain>
    </source>
</reference>
<name>A0ABQ3HQN7_9ACTN</name>
<feature type="region of interest" description="Disordered" evidence="7">
    <location>
        <begin position="1"/>
        <end position="62"/>
    </location>
</feature>
<proteinExistence type="inferred from homology"/>
<dbReference type="Pfam" id="PF02397">
    <property type="entry name" value="Bac_transf"/>
    <property type="match status" value="1"/>
</dbReference>
<evidence type="ECO:0000256" key="6">
    <source>
        <dbReference type="ARBA" id="ARBA00023136"/>
    </source>
</evidence>
<dbReference type="InterPro" id="IPR003362">
    <property type="entry name" value="Bact_transf"/>
</dbReference>
<keyword evidence="6 8" id="KW-0472">Membrane</keyword>
<feature type="transmembrane region" description="Helical" evidence="8">
    <location>
        <begin position="71"/>
        <end position="89"/>
    </location>
</feature>
<evidence type="ECO:0000259" key="9">
    <source>
        <dbReference type="Pfam" id="PF02397"/>
    </source>
</evidence>
<evidence type="ECO:0000256" key="5">
    <source>
        <dbReference type="ARBA" id="ARBA00022989"/>
    </source>
</evidence>
<feature type="domain" description="Bacterial sugar transferase" evidence="9">
    <location>
        <begin position="311"/>
        <end position="498"/>
    </location>
</feature>